<gene>
    <name evidence="2" type="ORF">GTPT_0539</name>
</gene>
<dbReference type="GO" id="GO:0016787">
    <property type="term" value="F:hydrolase activity"/>
    <property type="evidence" value="ECO:0007669"/>
    <property type="project" value="UniProtKB-KW"/>
</dbReference>
<dbReference type="PANTHER" id="PTHR22946:SF4">
    <property type="entry name" value="ESTERASE FRSA"/>
    <property type="match status" value="1"/>
</dbReference>
<reference evidence="2 3" key="1">
    <citation type="submission" date="2014-05" db="EMBL/GenBank/DDBJ databases">
        <title>ATOL: Assembling a taxonomically balanced genome-scale reconstruction of the evolutionary history of the Enterobacteriaceae.</title>
        <authorList>
            <person name="Plunkett G.III."/>
            <person name="Neeno-Eckwall E.C."/>
            <person name="Glasner J.D."/>
            <person name="Perna N.T."/>
        </authorList>
    </citation>
    <scope>NUCLEOTIDE SEQUENCE [LARGE SCALE GENOMIC DNA]</scope>
    <source>
        <strain evidence="2 3">ATCC 33301</strain>
    </source>
</reference>
<dbReference type="AlphaFoldDB" id="A0A085JPG9"/>
<evidence type="ECO:0000313" key="3">
    <source>
        <dbReference type="Proteomes" id="UP000028602"/>
    </source>
</evidence>
<dbReference type="OrthoDB" id="9787933at2"/>
<proteinExistence type="predicted"/>
<dbReference type="InterPro" id="IPR029058">
    <property type="entry name" value="AB_hydrolase_fold"/>
</dbReference>
<dbReference type="Gene3D" id="3.40.50.1820">
    <property type="entry name" value="alpha/beta hydrolase"/>
    <property type="match status" value="1"/>
</dbReference>
<dbReference type="SUPFAM" id="SSF53474">
    <property type="entry name" value="alpha/beta-Hydrolases"/>
    <property type="match status" value="1"/>
</dbReference>
<dbReference type="Pfam" id="PF01738">
    <property type="entry name" value="DLH"/>
    <property type="match status" value="1"/>
</dbReference>
<evidence type="ECO:0000313" key="2">
    <source>
        <dbReference type="EMBL" id="KFD22365.1"/>
    </source>
</evidence>
<sequence>MSHIQSKKIVYRDNSTDLEGILVFDASSKVAAPGLVMAPNWMGVTDASVSLAEKAVAQGYVVLIADLYGQGKRPSSAEEAGEIMMTVKNTPQEVGRMALAIDALKAQTEAPVIAEKIAAFGFCLGGHNVLELARSGADIKAAVSFHGGLDTCGQYDAKKIQGSVLVLDGAGDPLVPREQLPAFAQEMLSANVDWKLHSYKGAVHSFTDVNANVEGVAEYNADVSDRAFKAMFALLAEVF</sequence>
<organism evidence="2 3">
    <name type="scientific">Tatumella ptyseos ATCC 33301</name>
    <dbReference type="NCBI Taxonomy" id="1005995"/>
    <lineage>
        <taxon>Bacteria</taxon>
        <taxon>Pseudomonadati</taxon>
        <taxon>Pseudomonadota</taxon>
        <taxon>Gammaproteobacteria</taxon>
        <taxon>Enterobacterales</taxon>
        <taxon>Erwiniaceae</taxon>
        <taxon>Tatumella</taxon>
    </lineage>
</organism>
<dbReference type="EC" id="3.-.-.-" evidence="2"/>
<dbReference type="Proteomes" id="UP000028602">
    <property type="component" value="Unassembled WGS sequence"/>
</dbReference>
<evidence type="ECO:0000259" key="1">
    <source>
        <dbReference type="Pfam" id="PF01738"/>
    </source>
</evidence>
<feature type="domain" description="Dienelactone hydrolase" evidence="1">
    <location>
        <begin position="28"/>
        <end position="238"/>
    </location>
</feature>
<name>A0A085JPG9_9GAMM</name>
<comment type="caution">
    <text evidence="2">The sequence shown here is derived from an EMBL/GenBank/DDBJ whole genome shotgun (WGS) entry which is preliminary data.</text>
</comment>
<dbReference type="EMBL" id="JMPR01000008">
    <property type="protein sequence ID" value="KFD22365.1"/>
    <property type="molecule type" value="Genomic_DNA"/>
</dbReference>
<dbReference type="RefSeq" id="WP_029990057.1">
    <property type="nucleotide sequence ID" value="NZ_ATMJ01000015.1"/>
</dbReference>
<dbReference type="eggNOG" id="COG0412">
    <property type="taxonomic scope" value="Bacteria"/>
</dbReference>
<keyword evidence="2" id="KW-0378">Hydrolase</keyword>
<dbReference type="PANTHER" id="PTHR22946">
    <property type="entry name" value="DIENELACTONE HYDROLASE DOMAIN-CONTAINING PROTEIN-RELATED"/>
    <property type="match status" value="1"/>
</dbReference>
<keyword evidence="3" id="KW-1185">Reference proteome</keyword>
<protein>
    <submittedName>
        <fullName evidence="2">Dienelactone hydrolase family protein</fullName>
        <ecNumber evidence="2">3.-.-.-</ecNumber>
    </submittedName>
</protein>
<dbReference type="InterPro" id="IPR002925">
    <property type="entry name" value="Dienelactn_hydro"/>
</dbReference>
<accession>A0A085JPG9</accession>
<dbReference type="InterPro" id="IPR050261">
    <property type="entry name" value="FrsA_esterase"/>
</dbReference>